<organism evidence="2 3">
    <name type="scientific">Undibacterium fentianense</name>
    <dbReference type="NCBI Taxonomy" id="2828728"/>
    <lineage>
        <taxon>Bacteria</taxon>
        <taxon>Pseudomonadati</taxon>
        <taxon>Pseudomonadota</taxon>
        <taxon>Betaproteobacteria</taxon>
        <taxon>Burkholderiales</taxon>
        <taxon>Oxalobacteraceae</taxon>
        <taxon>Undibacterium</taxon>
    </lineage>
</organism>
<dbReference type="RefSeq" id="WP_212673833.1">
    <property type="nucleotide sequence ID" value="NZ_JAGSPJ010000001.1"/>
</dbReference>
<reference evidence="2" key="1">
    <citation type="submission" date="2021-04" db="EMBL/GenBank/DDBJ databases">
        <title>novel species isolated from subtropical streams in China.</title>
        <authorList>
            <person name="Lu H."/>
        </authorList>
    </citation>
    <scope>NUCLEOTIDE SEQUENCE</scope>
    <source>
        <strain evidence="2">FT137W</strain>
    </source>
</reference>
<dbReference type="SUPFAM" id="SSF52540">
    <property type="entry name" value="P-loop containing nucleoside triphosphate hydrolases"/>
    <property type="match status" value="1"/>
</dbReference>
<accession>A0A941DZV5</accession>
<evidence type="ECO:0000259" key="1">
    <source>
        <dbReference type="Pfam" id="PF13521"/>
    </source>
</evidence>
<proteinExistence type="predicted"/>
<dbReference type="PANTHER" id="PTHR37512:SF1">
    <property type="entry name" value="NADR_TTD14 AAA DOMAIN-CONTAINING PROTEIN"/>
    <property type="match status" value="1"/>
</dbReference>
<dbReference type="Pfam" id="PF13521">
    <property type="entry name" value="AAA_28"/>
    <property type="match status" value="1"/>
</dbReference>
<keyword evidence="2" id="KW-0547">Nucleotide-binding</keyword>
<dbReference type="GO" id="GO:0005524">
    <property type="term" value="F:ATP binding"/>
    <property type="evidence" value="ECO:0007669"/>
    <property type="project" value="UniProtKB-KW"/>
</dbReference>
<gene>
    <name evidence="2" type="ORF">KDM90_01485</name>
</gene>
<feature type="domain" description="NadR/Ttd14 AAA" evidence="1">
    <location>
        <begin position="11"/>
        <end position="168"/>
    </location>
</feature>
<dbReference type="AlphaFoldDB" id="A0A941DZV5"/>
<dbReference type="Proteomes" id="UP000678545">
    <property type="component" value="Unassembled WGS sequence"/>
</dbReference>
<sequence>MTTDHATLISKIAILGAESSGKSQLAEALAQAYSTVWIPEYLREFVELKQRVPSENEQLTIAQTQRQNEDRCLVDAHLWLFCDTAPWMTAIYSQHYFKSVPPELSSLANSHASDYAFTIVTAPDFPWESDGLQRESPQIRDIVHGLVIDSLDQSNIPFLLVSGSLKERLEQVQFALDFLA</sequence>
<evidence type="ECO:0000313" key="2">
    <source>
        <dbReference type="EMBL" id="MBR7798682.1"/>
    </source>
</evidence>
<dbReference type="Gene3D" id="3.40.50.300">
    <property type="entry name" value="P-loop containing nucleotide triphosphate hydrolases"/>
    <property type="match status" value="1"/>
</dbReference>
<protein>
    <submittedName>
        <fullName evidence="2">ATP-binding protein</fullName>
    </submittedName>
</protein>
<dbReference type="InterPro" id="IPR038727">
    <property type="entry name" value="NadR/Ttd14_AAA_dom"/>
</dbReference>
<keyword evidence="2" id="KW-0067">ATP-binding</keyword>
<dbReference type="EMBL" id="JAGSPJ010000001">
    <property type="protein sequence ID" value="MBR7798682.1"/>
    <property type="molecule type" value="Genomic_DNA"/>
</dbReference>
<evidence type="ECO:0000313" key="3">
    <source>
        <dbReference type="Proteomes" id="UP000678545"/>
    </source>
</evidence>
<name>A0A941DZV5_9BURK</name>
<comment type="caution">
    <text evidence="2">The sequence shown here is derived from an EMBL/GenBank/DDBJ whole genome shotgun (WGS) entry which is preliminary data.</text>
</comment>
<dbReference type="PANTHER" id="PTHR37512">
    <property type="entry name" value="TRIFUNCTIONAL NAD BIOSYNTHESIS/REGULATOR PROTEIN NADR"/>
    <property type="match status" value="1"/>
</dbReference>
<dbReference type="InterPro" id="IPR052735">
    <property type="entry name" value="NAD_biosynth-regulator"/>
</dbReference>
<dbReference type="InterPro" id="IPR027417">
    <property type="entry name" value="P-loop_NTPase"/>
</dbReference>
<keyword evidence="3" id="KW-1185">Reference proteome</keyword>